<name>A0ACC4CM56_POPAL</name>
<dbReference type="EMBL" id="RCHU02000003">
    <property type="protein sequence ID" value="KAL3599027.1"/>
    <property type="molecule type" value="Genomic_DNA"/>
</dbReference>
<proteinExistence type="predicted"/>
<organism evidence="1 2">
    <name type="scientific">Populus alba</name>
    <name type="common">White poplar</name>
    <dbReference type="NCBI Taxonomy" id="43335"/>
    <lineage>
        <taxon>Eukaryota</taxon>
        <taxon>Viridiplantae</taxon>
        <taxon>Streptophyta</taxon>
        <taxon>Embryophyta</taxon>
        <taxon>Tracheophyta</taxon>
        <taxon>Spermatophyta</taxon>
        <taxon>Magnoliopsida</taxon>
        <taxon>eudicotyledons</taxon>
        <taxon>Gunneridae</taxon>
        <taxon>Pentapetalae</taxon>
        <taxon>rosids</taxon>
        <taxon>fabids</taxon>
        <taxon>Malpighiales</taxon>
        <taxon>Salicaceae</taxon>
        <taxon>Saliceae</taxon>
        <taxon>Populus</taxon>
    </lineage>
</organism>
<keyword evidence="2" id="KW-1185">Reference proteome</keyword>
<comment type="caution">
    <text evidence="1">The sequence shown here is derived from an EMBL/GenBank/DDBJ whole genome shotgun (WGS) entry which is preliminary data.</text>
</comment>
<sequence>MRNNGSLVAKGDGPSGLGQVKLNEVCQTTTRKRPMLSTLYGDTCIESNSKRQHGHSVPTEGGRVMTYCTPPEFGVNKDKTLPQ</sequence>
<protein>
    <submittedName>
        <fullName evidence="1">Uncharacterized protein</fullName>
    </submittedName>
</protein>
<evidence type="ECO:0000313" key="1">
    <source>
        <dbReference type="EMBL" id="KAL3599027.1"/>
    </source>
</evidence>
<dbReference type="Proteomes" id="UP000309997">
    <property type="component" value="Unassembled WGS sequence"/>
</dbReference>
<gene>
    <name evidence="1" type="ORF">D5086_006945</name>
</gene>
<reference evidence="1 2" key="1">
    <citation type="journal article" date="2024" name="Plant Biotechnol. J.">
        <title>Genome and CRISPR/Cas9 system of a widespread forest tree (Populus alba) in the world.</title>
        <authorList>
            <person name="Liu Y.J."/>
            <person name="Jiang P.F."/>
            <person name="Han X.M."/>
            <person name="Li X.Y."/>
            <person name="Wang H.M."/>
            <person name="Wang Y.J."/>
            <person name="Wang X.X."/>
            <person name="Zeng Q.Y."/>
        </authorList>
    </citation>
    <scope>NUCLEOTIDE SEQUENCE [LARGE SCALE GENOMIC DNA]</scope>
    <source>
        <strain evidence="2">cv. PAL-ZL1</strain>
    </source>
</reference>
<accession>A0ACC4CM56</accession>
<evidence type="ECO:0000313" key="2">
    <source>
        <dbReference type="Proteomes" id="UP000309997"/>
    </source>
</evidence>